<keyword evidence="6" id="KW-1015">Disulfide bond</keyword>
<keyword evidence="5 12" id="KW-0732">Signal</keyword>
<dbReference type="Proteomes" id="UP000504617">
    <property type="component" value="Unplaced"/>
</dbReference>
<evidence type="ECO:0000313" key="15">
    <source>
        <dbReference type="RefSeq" id="XP_013915640.1"/>
    </source>
</evidence>
<evidence type="ECO:0000256" key="2">
    <source>
        <dbReference type="ARBA" id="ARBA00009923"/>
    </source>
</evidence>
<comment type="similarity">
    <text evidence="2">Belongs to the CRISP family.</text>
</comment>
<comment type="subunit">
    <text evidence="9">Interacts with PSP94/MSMB.</text>
</comment>
<dbReference type="CDD" id="cd05559">
    <property type="entry name" value="CAP_PI16_HrTT-1"/>
    <property type="match status" value="1"/>
</dbReference>
<accession>A0A6I9Y7R6</accession>
<feature type="compositionally biased region" description="Basic and acidic residues" evidence="11">
    <location>
        <begin position="333"/>
        <end position="342"/>
    </location>
</feature>
<dbReference type="InterPro" id="IPR035940">
    <property type="entry name" value="CAP_sf"/>
</dbReference>
<comment type="subcellular location">
    <subcellularLocation>
        <location evidence="1">Secreted</location>
    </subcellularLocation>
</comment>
<proteinExistence type="inferred from homology"/>
<evidence type="ECO:0000313" key="14">
    <source>
        <dbReference type="Proteomes" id="UP000504617"/>
    </source>
</evidence>
<dbReference type="CTD" id="221476"/>
<dbReference type="PROSITE" id="PS01010">
    <property type="entry name" value="CRISP_2"/>
    <property type="match status" value="1"/>
</dbReference>
<name>A0A6I9Y7R6_9SAUR</name>
<dbReference type="SUPFAM" id="SSF55797">
    <property type="entry name" value="PR-1-like"/>
    <property type="match status" value="1"/>
</dbReference>
<feature type="domain" description="SCP" evidence="13">
    <location>
        <begin position="31"/>
        <end position="172"/>
    </location>
</feature>
<evidence type="ECO:0000256" key="12">
    <source>
        <dbReference type="SAM" id="SignalP"/>
    </source>
</evidence>
<dbReference type="Pfam" id="PF00188">
    <property type="entry name" value="CAP"/>
    <property type="match status" value="1"/>
</dbReference>
<dbReference type="InterPro" id="IPR018244">
    <property type="entry name" value="Allrgn_V5/Tpx1_CS"/>
</dbReference>
<evidence type="ECO:0000256" key="10">
    <source>
        <dbReference type="ARBA" id="ARBA00074449"/>
    </source>
</evidence>
<evidence type="ECO:0000256" key="8">
    <source>
        <dbReference type="ARBA" id="ARBA00058129"/>
    </source>
</evidence>
<feature type="chain" id="PRO_5026976986" description="Peptidase inhibitor 16" evidence="12">
    <location>
        <begin position="28"/>
        <end position="342"/>
    </location>
</feature>
<dbReference type="AlphaFoldDB" id="A0A6I9Y7R6"/>
<gene>
    <name evidence="15" type="primary">PI16</name>
</gene>
<feature type="signal peptide" evidence="12">
    <location>
        <begin position="1"/>
        <end position="27"/>
    </location>
</feature>
<dbReference type="KEGG" id="tsr:106544028"/>
<organism evidence="14 15">
    <name type="scientific">Thamnophis sirtalis</name>
    <dbReference type="NCBI Taxonomy" id="35019"/>
    <lineage>
        <taxon>Eukaryota</taxon>
        <taxon>Metazoa</taxon>
        <taxon>Chordata</taxon>
        <taxon>Craniata</taxon>
        <taxon>Vertebrata</taxon>
        <taxon>Euteleostomi</taxon>
        <taxon>Lepidosauria</taxon>
        <taxon>Squamata</taxon>
        <taxon>Bifurcata</taxon>
        <taxon>Unidentata</taxon>
        <taxon>Episquamata</taxon>
        <taxon>Toxicofera</taxon>
        <taxon>Serpentes</taxon>
        <taxon>Colubroidea</taxon>
        <taxon>Colubridae</taxon>
        <taxon>Natricinae</taxon>
        <taxon>Thamnophis</taxon>
    </lineage>
</organism>
<evidence type="ECO:0000256" key="7">
    <source>
        <dbReference type="ARBA" id="ARBA00023180"/>
    </source>
</evidence>
<keyword evidence="7" id="KW-0325">Glycoprotein</keyword>
<evidence type="ECO:0000256" key="6">
    <source>
        <dbReference type="ARBA" id="ARBA00023157"/>
    </source>
</evidence>
<dbReference type="RefSeq" id="XP_013915640.1">
    <property type="nucleotide sequence ID" value="XM_014060165.1"/>
</dbReference>
<feature type="region of interest" description="Disordered" evidence="11">
    <location>
        <begin position="235"/>
        <end position="258"/>
    </location>
</feature>
<protein>
    <recommendedName>
        <fullName evidence="10">Peptidase inhibitor 16</fullName>
    </recommendedName>
</protein>
<sequence>MLSSGLQIPLLSLLLLLLLTAMELSWSFTDEEKELIVDQHNRYRSTVSPLAANMLKMRWDSELEDFAKNYSTKCTWEHNKERGSRGENLFAMTGNLDLKRAMHDWYIEYRDFNYSTLACEEGKMCGHYTQVVWATSERVGCGTTFCETMGVINETDMHLFVCNYQPPGNIKGRKPYVMGASCSMCPDGYFCKNNLCDSTAGVEETTVPPTAATILTESPGLPSIITVSTAHIPEIGTEAGSEPPTADDEDTTSGSQIGTEAQPIVTEGSDVDPYLQTGTDVIDESLMTTTSATPFVNLIPSSMPPETETKETTGTEHLSSADVLTPTQTSLIKTERPRKMAW</sequence>
<evidence type="ECO:0000256" key="1">
    <source>
        <dbReference type="ARBA" id="ARBA00004613"/>
    </source>
</evidence>
<evidence type="ECO:0000259" key="13">
    <source>
        <dbReference type="SMART" id="SM00198"/>
    </source>
</evidence>
<dbReference type="GO" id="GO:0005576">
    <property type="term" value="C:extracellular region"/>
    <property type="evidence" value="ECO:0007669"/>
    <property type="project" value="UniProtKB-SubCell"/>
</dbReference>
<evidence type="ECO:0000256" key="9">
    <source>
        <dbReference type="ARBA" id="ARBA00063504"/>
    </source>
</evidence>
<keyword evidence="14" id="KW-1185">Reference proteome</keyword>
<dbReference type="SMART" id="SM00198">
    <property type="entry name" value="SCP"/>
    <property type="match status" value="1"/>
</dbReference>
<dbReference type="InterPro" id="IPR014044">
    <property type="entry name" value="CAP_dom"/>
</dbReference>
<evidence type="ECO:0000256" key="3">
    <source>
        <dbReference type="ARBA" id="ARBA00022525"/>
    </source>
</evidence>
<dbReference type="PRINTS" id="PR00837">
    <property type="entry name" value="V5TPXLIKE"/>
</dbReference>
<dbReference type="FunFam" id="3.40.33.10:FF:000011">
    <property type="entry name" value="Peptidase inhibitor 16"/>
    <property type="match status" value="1"/>
</dbReference>
<keyword evidence="4" id="KW-0646">Protease inhibitor</keyword>
<reference evidence="15" key="1">
    <citation type="submission" date="2025-08" db="UniProtKB">
        <authorList>
            <consortium name="RefSeq"/>
        </authorList>
    </citation>
    <scope>IDENTIFICATION</scope>
    <source>
        <tissue evidence="15">Skeletal muscle</tissue>
    </source>
</reference>
<evidence type="ECO:0000256" key="4">
    <source>
        <dbReference type="ARBA" id="ARBA00022690"/>
    </source>
</evidence>
<dbReference type="GO" id="GO:0030414">
    <property type="term" value="F:peptidase inhibitor activity"/>
    <property type="evidence" value="ECO:0007669"/>
    <property type="project" value="UniProtKB-KW"/>
</dbReference>
<dbReference type="InterPro" id="IPR001283">
    <property type="entry name" value="CRISP-related"/>
</dbReference>
<feature type="region of interest" description="Disordered" evidence="11">
    <location>
        <begin position="296"/>
        <end position="342"/>
    </location>
</feature>
<dbReference type="PROSITE" id="PS01009">
    <property type="entry name" value="CRISP_1"/>
    <property type="match status" value="1"/>
</dbReference>
<dbReference type="GeneID" id="106544028"/>
<comment type="function">
    <text evidence="8">May inhibit cardiomyocyte growth.</text>
</comment>
<evidence type="ECO:0000256" key="11">
    <source>
        <dbReference type="SAM" id="MobiDB-lite"/>
    </source>
</evidence>
<dbReference type="Gene3D" id="3.40.33.10">
    <property type="entry name" value="CAP"/>
    <property type="match status" value="1"/>
</dbReference>
<keyword evidence="3" id="KW-0964">Secreted</keyword>
<dbReference type="PANTHER" id="PTHR10334">
    <property type="entry name" value="CYSTEINE-RICH SECRETORY PROTEIN-RELATED"/>
    <property type="match status" value="1"/>
</dbReference>
<dbReference type="OrthoDB" id="337038at2759"/>
<evidence type="ECO:0000256" key="5">
    <source>
        <dbReference type="ARBA" id="ARBA00022729"/>
    </source>
</evidence>